<feature type="compositionally biased region" description="Basic residues" evidence="1">
    <location>
        <begin position="57"/>
        <end position="66"/>
    </location>
</feature>
<feature type="compositionally biased region" description="Basic and acidic residues" evidence="1">
    <location>
        <begin position="67"/>
        <end position="79"/>
    </location>
</feature>
<keyword evidence="3" id="KW-1185">Reference proteome</keyword>
<feature type="compositionally biased region" description="Polar residues" evidence="1">
    <location>
        <begin position="1"/>
        <end position="13"/>
    </location>
</feature>
<sequence length="79" mass="8961">MQKQKSAESSINHKITPIPCSYQSAAPYHKDVKVSESSTNPSSMSYVLTNKVDNDKPKRKRKRKRLCMYDDRKTSASGP</sequence>
<accession>A0A5M9JFL8</accession>
<gene>
    <name evidence="2" type="ORF">EYC84_010454</name>
</gene>
<feature type="region of interest" description="Disordered" evidence="1">
    <location>
        <begin position="1"/>
        <end position="79"/>
    </location>
</feature>
<protein>
    <submittedName>
        <fullName evidence="2">Uncharacterized protein</fullName>
    </submittedName>
</protein>
<proteinExistence type="predicted"/>
<dbReference type="Proteomes" id="UP000322873">
    <property type="component" value="Unassembled WGS sequence"/>
</dbReference>
<dbReference type="AlphaFoldDB" id="A0A5M9JFL8"/>
<name>A0A5M9JFL8_MONFR</name>
<evidence type="ECO:0000313" key="3">
    <source>
        <dbReference type="Proteomes" id="UP000322873"/>
    </source>
</evidence>
<reference evidence="2 3" key="1">
    <citation type="submission" date="2019-06" db="EMBL/GenBank/DDBJ databases">
        <title>Genome Sequence of the Brown Rot Fungal Pathogen Monilinia fructicola.</title>
        <authorList>
            <person name="De Miccolis Angelini R.M."/>
            <person name="Landi L."/>
            <person name="Abate D."/>
            <person name="Pollastro S."/>
            <person name="Romanazzi G."/>
            <person name="Faretra F."/>
        </authorList>
    </citation>
    <scope>NUCLEOTIDE SEQUENCE [LARGE SCALE GENOMIC DNA]</scope>
    <source>
        <strain evidence="2 3">Mfrc123</strain>
    </source>
</reference>
<feature type="compositionally biased region" description="Polar residues" evidence="1">
    <location>
        <begin position="35"/>
        <end position="48"/>
    </location>
</feature>
<dbReference type="EMBL" id="VICG01000011">
    <property type="protein sequence ID" value="KAA8567440.1"/>
    <property type="molecule type" value="Genomic_DNA"/>
</dbReference>
<organism evidence="2 3">
    <name type="scientific">Monilinia fructicola</name>
    <name type="common">Brown rot fungus</name>
    <name type="synonym">Ciboria fructicola</name>
    <dbReference type="NCBI Taxonomy" id="38448"/>
    <lineage>
        <taxon>Eukaryota</taxon>
        <taxon>Fungi</taxon>
        <taxon>Dikarya</taxon>
        <taxon>Ascomycota</taxon>
        <taxon>Pezizomycotina</taxon>
        <taxon>Leotiomycetes</taxon>
        <taxon>Helotiales</taxon>
        <taxon>Sclerotiniaceae</taxon>
        <taxon>Monilinia</taxon>
    </lineage>
</organism>
<evidence type="ECO:0000313" key="2">
    <source>
        <dbReference type="EMBL" id="KAA8567440.1"/>
    </source>
</evidence>
<comment type="caution">
    <text evidence="2">The sequence shown here is derived from an EMBL/GenBank/DDBJ whole genome shotgun (WGS) entry which is preliminary data.</text>
</comment>
<evidence type="ECO:0000256" key="1">
    <source>
        <dbReference type="SAM" id="MobiDB-lite"/>
    </source>
</evidence>